<dbReference type="PROSITE" id="PS50263">
    <property type="entry name" value="CN_HYDROLASE"/>
    <property type="match status" value="1"/>
</dbReference>
<dbReference type="Gene3D" id="3.60.110.10">
    <property type="entry name" value="Carbon-nitrogen hydrolase"/>
    <property type="match status" value="1"/>
</dbReference>
<keyword evidence="8" id="KW-1185">Reference proteome</keyword>
<dbReference type="PANTHER" id="PTHR47799">
    <property type="entry name" value="OMEGA-AMIDASE YAFV"/>
    <property type="match status" value="1"/>
</dbReference>
<evidence type="ECO:0000256" key="2">
    <source>
        <dbReference type="ARBA" id="ARBA00022801"/>
    </source>
</evidence>
<dbReference type="SUPFAM" id="SSF56317">
    <property type="entry name" value="Carbon-nitrogen hydrolase"/>
    <property type="match status" value="1"/>
</dbReference>
<dbReference type="PANTHER" id="PTHR47799:SF1">
    <property type="entry name" value="OMEGA-AMIDASE YAFV"/>
    <property type="match status" value="1"/>
</dbReference>
<dbReference type="OrthoDB" id="9811121at2"/>
<evidence type="ECO:0000313" key="8">
    <source>
        <dbReference type="Proteomes" id="UP000051643"/>
    </source>
</evidence>
<dbReference type="GO" id="GO:0106008">
    <property type="term" value="F:2-oxoglutaramate amidase activity"/>
    <property type="evidence" value="ECO:0007669"/>
    <property type="project" value="TreeGrafter"/>
</dbReference>
<dbReference type="CDD" id="cd07575">
    <property type="entry name" value="Xc-1258_like"/>
    <property type="match status" value="1"/>
</dbReference>
<gene>
    <name evidence="7" type="ORF">APR42_10150</name>
</gene>
<dbReference type="AlphaFoldDB" id="A0A0Q9Z3I9"/>
<dbReference type="EC" id="3.5.1.3" evidence="3"/>
<keyword evidence="2 7" id="KW-0378">Hydrolase</keyword>
<comment type="similarity">
    <text evidence="1">Belongs to the carbon-nitrogen hydrolase superfamily. NIT1/NIT2 family.</text>
</comment>
<comment type="caution">
    <text evidence="7">The sequence shown here is derived from an EMBL/GenBank/DDBJ whole genome shotgun (WGS) entry which is preliminary data.</text>
</comment>
<dbReference type="FunFam" id="3.60.110.10:FF:000004">
    <property type="entry name" value="Carbon-nitrogen hydrolase"/>
    <property type="match status" value="1"/>
</dbReference>
<evidence type="ECO:0000256" key="1">
    <source>
        <dbReference type="ARBA" id="ARBA00010613"/>
    </source>
</evidence>
<evidence type="ECO:0000259" key="6">
    <source>
        <dbReference type="PROSITE" id="PS50263"/>
    </source>
</evidence>
<dbReference type="Pfam" id="PF00795">
    <property type="entry name" value="CN_hydrolase"/>
    <property type="match status" value="1"/>
</dbReference>
<evidence type="ECO:0000313" key="7">
    <source>
        <dbReference type="EMBL" id="KRG27437.1"/>
    </source>
</evidence>
<dbReference type="GO" id="GO:0050152">
    <property type="term" value="F:omega-amidase activity"/>
    <property type="evidence" value="ECO:0007669"/>
    <property type="project" value="UniProtKB-EC"/>
</dbReference>
<feature type="domain" description="CN hydrolase" evidence="6">
    <location>
        <begin position="5"/>
        <end position="237"/>
    </location>
</feature>
<dbReference type="InterPro" id="IPR003010">
    <property type="entry name" value="C-N_Hydrolase"/>
</dbReference>
<name>A0A0Q9Z3I9_9FLAO</name>
<dbReference type="Proteomes" id="UP000051643">
    <property type="component" value="Unassembled WGS sequence"/>
</dbReference>
<dbReference type="NCBIfam" id="NF007757">
    <property type="entry name" value="PRK10438.1"/>
    <property type="match status" value="1"/>
</dbReference>
<dbReference type="InterPro" id="IPR036526">
    <property type="entry name" value="C-N_Hydrolase_sf"/>
</dbReference>
<evidence type="ECO:0000256" key="3">
    <source>
        <dbReference type="ARBA" id="ARBA00039118"/>
    </source>
</evidence>
<dbReference type="STRING" id="270918.APR42_10150"/>
<organism evidence="7 8">
    <name type="scientific">Salegentibacter mishustinae</name>
    <dbReference type="NCBI Taxonomy" id="270918"/>
    <lineage>
        <taxon>Bacteria</taxon>
        <taxon>Pseudomonadati</taxon>
        <taxon>Bacteroidota</taxon>
        <taxon>Flavobacteriia</taxon>
        <taxon>Flavobacteriales</taxon>
        <taxon>Flavobacteriaceae</taxon>
        <taxon>Salegentibacter</taxon>
    </lineage>
</organism>
<comment type="catalytic activity">
    <reaction evidence="4">
        <text>a monoamide of a dicarboxylate + H2O = a dicarboxylate + NH4(+)</text>
        <dbReference type="Rhea" id="RHEA:11716"/>
        <dbReference type="ChEBI" id="CHEBI:15377"/>
        <dbReference type="ChEBI" id="CHEBI:28938"/>
        <dbReference type="ChEBI" id="CHEBI:28965"/>
        <dbReference type="ChEBI" id="CHEBI:77450"/>
        <dbReference type="EC" id="3.5.1.3"/>
    </reaction>
</comment>
<sequence>MAQKLNTAIIQANLKWEDPQENRSLFSKEIKALSEDVDLIILPEMFTTGFSMNAERLAEQTDGLSLQWMREMAKLKDAAVTGSLIITENDNYYNRLFFVFPDGTYKIYDKRHTFTLANEHKTYTAGKERLVLEYKGWKICPLVCYDLRFPVFSRNTEDYDLLIYVANWPKKRVFAWDVLLKARAIENMSYCIGVNRTGKDGNKAEYNGHTSVYDGLGQNMTELDREEPFVKEISLDKKQLEETRSHFKFLQDRDEFSLK</sequence>
<evidence type="ECO:0000256" key="5">
    <source>
        <dbReference type="ARBA" id="ARBA00072139"/>
    </source>
</evidence>
<dbReference type="EMBL" id="LKTP01000035">
    <property type="protein sequence ID" value="KRG27437.1"/>
    <property type="molecule type" value="Genomic_DNA"/>
</dbReference>
<reference evidence="7" key="1">
    <citation type="submission" date="2015-10" db="EMBL/GenBank/DDBJ databases">
        <title>Draft genome sequence of Salegentibacter mishustinae KCTC 12263.</title>
        <authorList>
            <person name="Lin W."/>
            <person name="Zheng Q."/>
        </authorList>
    </citation>
    <scope>NUCLEOTIDE SEQUENCE [LARGE SCALE GENOMIC DNA]</scope>
    <source>
        <strain evidence="7">KCTC 12263</strain>
    </source>
</reference>
<evidence type="ECO:0000256" key="4">
    <source>
        <dbReference type="ARBA" id="ARBA00052904"/>
    </source>
</evidence>
<protein>
    <recommendedName>
        <fullName evidence="5">Omega-amidase YafV</fullName>
        <ecNumber evidence="3">3.5.1.3</ecNumber>
    </recommendedName>
</protein>
<dbReference type="RefSeq" id="WP_057482787.1">
    <property type="nucleotide sequence ID" value="NZ_BMWR01000005.1"/>
</dbReference>
<proteinExistence type="inferred from homology"/>
<accession>A0A0Q9Z3I9</accession>
<dbReference type="InterPro" id="IPR052737">
    <property type="entry name" value="Omega-amidase_YafV"/>
</dbReference>